<dbReference type="EMBL" id="CM046504">
    <property type="protein sequence ID" value="KAI8680529.1"/>
    <property type="molecule type" value="Genomic_DNA"/>
</dbReference>
<gene>
    <name evidence="1" type="ORF">NCS57_00334500</name>
</gene>
<dbReference type="Proteomes" id="UP001065298">
    <property type="component" value="Chromosome 2"/>
</dbReference>
<organism evidence="1 2">
    <name type="scientific">Fusarium keratoplasticum</name>
    <dbReference type="NCBI Taxonomy" id="1328300"/>
    <lineage>
        <taxon>Eukaryota</taxon>
        <taxon>Fungi</taxon>
        <taxon>Dikarya</taxon>
        <taxon>Ascomycota</taxon>
        <taxon>Pezizomycotina</taxon>
        <taxon>Sordariomycetes</taxon>
        <taxon>Hypocreomycetidae</taxon>
        <taxon>Hypocreales</taxon>
        <taxon>Nectriaceae</taxon>
        <taxon>Fusarium</taxon>
        <taxon>Fusarium solani species complex</taxon>
    </lineage>
</organism>
<evidence type="ECO:0000313" key="1">
    <source>
        <dbReference type="EMBL" id="KAI8680529.1"/>
    </source>
</evidence>
<comment type="caution">
    <text evidence="1">The sequence shown here is derived from an EMBL/GenBank/DDBJ whole genome shotgun (WGS) entry which is preliminary data.</text>
</comment>
<reference evidence="1" key="1">
    <citation type="submission" date="2022-06" db="EMBL/GenBank/DDBJ databases">
        <title>Fusarium solani species complex genomes reveal bases of compartmentalisation and animal pathogenesis.</title>
        <authorList>
            <person name="Tsai I.J."/>
        </authorList>
    </citation>
    <scope>NUCLEOTIDE SEQUENCE</scope>
    <source>
        <strain evidence="1">Fu6.1</strain>
    </source>
</reference>
<accession>A0ACC0RBK2</accession>
<sequence>MPTNTMIAPRSAAAVGLHENHAAFLQRFAAQEAQNRAAKQKPTLSIEEHAAHRAQMTDVRFIKPKYSDETEINVTGIFNKWRQYCTDLKVGHWKATIQNLTRETTQDFVLYMCEQYNIRSRGSIHEYIRQFQQLYTTVNGHYMNRNDAREVYKYYRRVCIPRFGHRAPNIDGKPVLNVDNLRVILTFNISFDNSIFPSERHRISLAGCYQLLCYTGARPAELVDGERKKPKDGSVEELFGHKVVQSSSSKDDKDPVPASDEKYKLVEGLLTQETVGRGRPKALCYEDISMMIVQHPVTGRCIPAMAIKFIHHKGADNKPRPTIFFFTPTRKLLFCAVSTILALALHDDAFDAPSLTTASAIFGSKPPSYMVSTPLRWKSSKLKIPVFRRYHGAALSEDEAMLYSKLRDDIGDQSLNSGHEKRWTPRFARRGASNAANGDAPDSVRDQMMRHDPQFATFHHAYLNEIANFDLQNAFLEEEKQSQLFRLFAHVSLTRDPRAAADMVPEDVWASLPPDPEIVELEEQRAELKQGNYRIDGHTDEEKIRQLTQEIRKKRAQRDRQVVKQYREYYFYNRPTWDIERQARGEEEEEYAEPDINVTIPERAALAKIFCRQPDDLTEDQIFERKIEAVNLMVALCDKRETAKRDRIQPRAKACLSIKTEPLEIEHKTLPSPDRFPLLLHAAQCPDCIGDERLSREERAFTYCRPTVMNDHFDDQHLVRREQAERNGEKIRCEHPKCRDLKFKHVNHFRHHVQEVHGVTLRSSEQVQQRRQRKERRRQMVRKQCKLVQ</sequence>
<proteinExistence type="predicted"/>
<keyword evidence="2" id="KW-1185">Reference proteome</keyword>
<protein>
    <submittedName>
        <fullName evidence="1">Uncharacterized protein</fullName>
    </submittedName>
</protein>
<evidence type="ECO:0000313" key="2">
    <source>
        <dbReference type="Proteomes" id="UP001065298"/>
    </source>
</evidence>
<name>A0ACC0RBK2_9HYPO</name>